<evidence type="ECO:0000313" key="5">
    <source>
        <dbReference type="EMBL" id="KAK4258919.1"/>
    </source>
</evidence>
<dbReference type="InterPro" id="IPR002902">
    <property type="entry name" value="GNK2"/>
</dbReference>
<sequence>MTFMIVASFKILSLLFICFLFSRTAEAQLHVYLSYRCNTNKTFATNSAFQSDLTTLLYSLASANTKFYNATIVGGGDIVYGLFMCRGDLNISMCHQCVVYATQQLASKCRFSKEAIVWYEECIVRYSDRYFFSTVDTMPSFIMYNIQNASRPSFLQLLLDTLNFTAEEAANDAKKYATRESSISGFGTMYSLLQCTPDLSSRDCRKCLSGVIEDLPWCCVGKQGAGVLTPSCTVRYELYPFYYSDDQPAAISPPTNSSVPQGKAILLRHLL</sequence>
<gene>
    <name evidence="5" type="ORF">QN277_005314</name>
</gene>
<dbReference type="CDD" id="cd23509">
    <property type="entry name" value="Gnk2-like"/>
    <property type="match status" value="2"/>
</dbReference>
<feature type="domain" description="Gnk2-homologous" evidence="4">
    <location>
        <begin position="31"/>
        <end position="131"/>
    </location>
</feature>
<feature type="signal peptide" evidence="3">
    <location>
        <begin position="1"/>
        <end position="27"/>
    </location>
</feature>
<dbReference type="PANTHER" id="PTHR32099">
    <property type="entry name" value="CYSTEINE-RICH REPEAT SECRETORY PROTEIN"/>
    <property type="match status" value="1"/>
</dbReference>
<dbReference type="EMBL" id="JAWXYG010000011">
    <property type="protein sequence ID" value="KAK4258919.1"/>
    <property type="molecule type" value="Genomic_DNA"/>
</dbReference>
<proteinExistence type="predicted"/>
<dbReference type="Gene3D" id="3.30.430.20">
    <property type="entry name" value="Gnk2 domain, C-X8-C-X2-C motif"/>
    <property type="match status" value="2"/>
</dbReference>
<dbReference type="Proteomes" id="UP001293593">
    <property type="component" value="Unassembled WGS sequence"/>
</dbReference>
<keyword evidence="1 3" id="KW-0732">Signal</keyword>
<evidence type="ECO:0000256" key="2">
    <source>
        <dbReference type="ARBA" id="ARBA00022737"/>
    </source>
</evidence>
<dbReference type="PROSITE" id="PS51473">
    <property type="entry name" value="GNK2"/>
    <property type="match status" value="2"/>
</dbReference>
<evidence type="ECO:0000256" key="3">
    <source>
        <dbReference type="SAM" id="SignalP"/>
    </source>
</evidence>
<name>A0AAE1JTA6_9FABA</name>
<evidence type="ECO:0000259" key="4">
    <source>
        <dbReference type="PROSITE" id="PS51473"/>
    </source>
</evidence>
<dbReference type="PANTHER" id="PTHR32099:SF110">
    <property type="entry name" value="CYSTEINE-RICH RECEPTOR-KINASE-LIKE PROTEIN"/>
    <property type="match status" value="1"/>
</dbReference>
<dbReference type="Pfam" id="PF01657">
    <property type="entry name" value="Stress-antifung"/>
    <property type="match status" value="2"/>
</dbReference>
<keyword evidence="6" id="KW-1185">Reference proteome</keyword>
<evidence type="ECO:0000313" key="6">
    <source>
        <dbReference type="Proteomes" id="UP001293593"/>
    </source>
</evidence>
<feature type="domain" description="Gnk2-homologous" evidence="4">
    <location>
        <begin position="136"/>
        <end position="241"/>
    </location>
</feature>
<keyword evidence="2" id="KW-0677">Repeat</keyword>
<evidence type="ECO:0000256" key="1">
    <source>
        <dbReference type="ARBA" id="ARBA00022729"/>
    </source>
</evidence>
<dbReference type="AlphaFoldDB" id="A0AAE1JTA6"/>
<organism evidence="5 6">
    <name type="scientific">Acacia crassicarpa</name>
    <name type="common">northern wattle</name>
    <dbReference type="NCBI Taxonomy" id="499986"/>
    <lineage>
        <taxon>Eukaryota</taxon>
        <taxon>Viridiplantae</taxon>
        <taxon>Streptophyta</taxon>
        <taxon>Embryophyta</taxon>
        <taxon>Tracheophyta</taxon>
        <taxon>Spermatophyta</taxon>
        <taxon>Magnoliopsida</taxon>
        <taxon>eudicotyledons</taxon>
        <taxon>Gunneridae</taxon>
        <taxon>Pentapetalae</taxon>
        <taxon>rosids</taxon>
        <taxon>fabids</taxon>
        <taxon>Fabales</taxon>
        <taxon>Fabaceae</taxon>
        <taxon>Caesalpinioideae</taxon>
        <taxon>mimosoid clade</taxon>
        <taxon>Acacieae</taxon>
        <taxon>Acacia</taxon>
    </lineage>
</organism>
<protein>
    <recommendedName>
        <fullName evidence="4">Gnk2-homologous domain-containing protein</fullName>
    </recommendedName>
</protein>
<comment type="caution">
    <text evidence="5">The sequence shown here is derived from an EMBL/GenBank/DDBJ whole genome shotgun (WGS) entry which is preliminary data.</text>
</comment>
<dbReference type="InterPro" id="IPR038408">
    <property type="entry name" value="GNK2_sf"/>
</dbReference>
<dbReference type="FunFam" id="3.30.430.20:FF:000012">
    <property type="entry name" value="Cysteine-rich receptor-like protein kinase 25"/>
    <property type="match status" value="1"/>
</dbReference>
<accession>A0AAE1JTA6</accession>
<reference evidence="5" key="1">
    <citation type="submission" date="2023-10" db="EMBL/GenBank/DDBJ databases">
        <title>Chromosome-level genome of the transformable northern wattle, Acacia crassicarpa.</title>
        <authorList>
            <person name="Massaro I."/>
            <person name="Sinha N.R."/>
            <person name="Poethig S."/>
            <person name="Leichty A.R."/>
        </authorList>
    </citation>
    <scope>NUCLEOTIDE SEQUENCE</scope>
    <source>
        <strain evidence="5">Acra3RX</strain>
        <tissue evidence="5">Leaf</tissue>
    </source>
</reference>
<feature type="chain" id="PRO_5042190087" description="Gnk2-homologous domain-containing protein" evidence="3">
    <location>
        <begin position="28"/>
        <end position="271"/>
    </location>
</feature>